<dbReference type="EMBL" id="DVLX01000066">
    <property type="protein sequence ID" value="HIT99653.1"/>
    <property type="molecule type" value="Genomic_DNA"/>
</dbReference>
<protein>
    <submittedName>
        <fullName evidence="2">Helix-turn-helix transcriptional regulator</fullName>
    </submittedName>
</protein>
<proteinExistence type="predicted"/>
<organism evidence="2 3">
    <name type="scientific">Candidatus Allocopromorpha excrementavium</name>
    <dbReference type="NCBI Taxonomy" id="2840741"/>
    <lineage>
        <taxon>Bacteria</taxon>
        <taxon>Bacillati</taxon>
        <taxon>Bacillota</taxon>
        <taxon>Clostridia</taxon>
        <taxon>Eubacteriales</taxon>
        <taxon>Eubacteriaceae</taxon>
        <taxon>Eubacteriaceae incertae sedis</taxon>
        <taxon>Candidatus Allocopromorpha</taxon>
    </lineage>
</organism>
<evidence type="ECO:0000313" key="3">
    <source>
        <dbReference type="Proteomes" id="UP000824159"/>
    </source>
</evidence>
<dbReference type="SMART" id="SM00530">
    <property type="entry name" value="HTH_XRE"/>
    <property type="match status" value="1"/>
</dbReference>
<evidence type="ECO:0000259" key="1">
    <source>
        <dbReference type="PROSITE" id="PS50943"/>
    </source>
</evidence>
<sequence length="203" mass="23199">MFDKELRKTIGTRVKTRRKELKLTQDYLADKLDVNKSTIQRYESGTIDNTKKLVVEGLAKALHVSEEWLTGKTDDMKADVSSKVAVEVLDELEKVKTCLDIDVDDTGKEFSKALLLFVLREYEAFNKSLETAYQRYGRNEEMYADIAKEIGFDSAGEFNETMFLREILHTSNAFLEISELIKAYPGDSKAALARLKNLQDFYG</sequence>
<evidence type="ECO:0000313" key="2">
    <source>
        <dbReference type="EMBL" id="HIT99653.1"/>
    </source>
</evidence>
<name>A0A9D1HD28_9FIRM</name>
<comment type="caution">
    <text evidence="2">The sequence shown here is derived from an EMBL/GenBank/DDBJ whole genome shotgun (WGS) entry which is preliminary data.</text>
</comment>
<dbReference type="SUPFAM" id="SSF47413">
    <property type="entry name" value="lambda repressor-like DNA-binding domains"/>
    <property type="match status" value="1"/>
</dbReference>
<dbReference type="PROSITE" id="PS50943">
    <property type="entry name" value="HTH_CROC1"/>
    <property type="match status" value="1"/>
</dbReference>
<reference evidence="2" key="2">
    <citation type="journal article" date="2021" name="PeerJ">
        <title>Extensive microbial diversity within the chicken gut microbiome revealed by metagenomics and culture.</title>
        <authorList>
            <person name="Gilroy R."/>
            <person name="Ravi A."/>
            <person name="Getino M."/>
            <person name="Pursley I."/>
            <person name="Horton D.L."/>
            <person name="Alikhan N.F."/>
            <person name="Baker D."/>
            <person name="Gharbi K."/>
            <person name="Hall N."/>
            <person name="Watson M."/>
            <person name="Adriaenssens E.M."/>
            <person name="Foster-Nyarko E."/>
            <person name="Jarju S."/>
            <person name="Secka A."/>
            <person name="Antonio M."/>
            <person name="Oren A."/>
            <person name="Chaudhuri R.R."/>
            <person name="La Ragione R."/>
            <person name="Hildebrand F."/>
            <person name="Pallen M.J."/>
        </authorList>
    </citation>
    <scope>NUCLEOTIDE SEQUENCE</scope>
    <source>
        <strain evidence="2">CHK176-22527</strain>
    </source>
</reference>
<dbReference type="Proteomes" id="UP000824159">
    <property type="component" value="Unassembled WGS sequence"/>
</dbReference>
<dbReference type="Pfam" id="PF01381">
    <property type="entry name" value="HTH_3"/>
    <property type="match status" value="1"/>
</dbReference>
<feature type="domain" description="HTH cro/C1-type" evidence="1">
    <location>
        <begin position="14"/>
        <end position="69"/>
    </location>
</feature>
<accession>A0A9D1HD28</accession>
<reference evidence="2" key="1">
    <citation type="submission" date="2020-10" db="EMBL/GenBank/DDBJ databases">
        <authorList>
            <person name="Gilroy R."/>
        </authorList>
    </citation>
    <scope>NUCLEOTIDE SEQUENCE</scope>
    <source>
        <strain evidence="2">CHK176-22527</strain>
    </source>
</reference>
<dbReference type="InterPro" id="IPR010982">
    <property type="entry name" value="Lambda_DNA-bd_dom_sf"/>
</dbReference>
<dbReference type="InterPro" id="IPR001387">
    <property type="entry name" value="Cro/C1-type_HTH"/>
</dbReference>
<dbReference type="AlphaFoldDB" id="A0A9D1HD28"/>
<dbReference type="CDD" id="cd00093">
    <property type="entry name" value="HTH_XRE"/>
    <property type="match status" value="1"/>
</dbReference>
<gene>
    <name evidence="2" type="ORF">IAD12_05310</name>
</gene>
<dbReference type="Gene3D" id="1.10.260.40">
    <property type="entry name" value="lambda repressor-like DNA-binding domains"/>
    <property type="match status" value="1"/>
</dbReference>
<dbReference type="GO" id="GO:0003677">
    <property type="term" value="F:DNA binding"/>
    <property type="evidence" value="ECO:0007669"/>
    <property type="project" value="InterPro"/>
</dbReference>